<protein>
    <recommendedName>
        <fullName evidence="5">Pherophorin domain-containing protein</fullName>
    </recommendedName>
</protein>
<evidence type="ECO:0000256" key="1">
    <source>
        <dbReference type="SAM" id="MobiDB-lite"/>
    </source>
</evidence>
<feature type="compositionally biased region" description="Low complexity" evidence="1">
    <location>
        <begin position="136"/>
        <end position="149"/>
    </location>
</feature>
<keyword evidence="2" id="KW-0812">Transmembrane</keyword>
<name>A0A150GHU8_GONPE</name>
<sequence>MAKCTAIAKLIEREYAGQGCSLSGIGGVETGGVETGGVETGGDAAEFILLGSDTVQAVQGPPRGHGLQGRHLNVERCGRRRNAAATGWSRPTSAHRTAPACNCPRGPELRPAPAPPPQPPGRGPRTELARGHPANAARTPRLSSSSASVSSFTTRLSSRALLSAGFESGPLGPNACVLNTGAYSDVDPTDDNGAAVTCRDQFNCIDLLFDGDCTTATEQGTGIAYHYCKVCLFWSQGRDCPKSTSDAISHVCAADRLLGVVHTPGQPPATGDSSTGKQENWDDGFNERFCQYVRFNATDQFQHVYFTVKDGANANLCLLSNETSLNVTLGGIQASCSRPRVVGGNRPHAAVASAALAFAAITVAAITVTAVAFSALAVAAVALPAVALPAVALSAVALPAVAITAIALPAVAITAQP</sequence>
<keyword evidence="4" id="KW-1185">Reference proteome</keyword>
<dbReference type="AlphaFoldDB" id="A0A150GHU8"/>
<reference evidence="4" key="1">
    <citation type="journal article" date="2016" name="Nat. Commun.">
        <title>The Gonium pectorale genome demonstrates co-option of cell cycle regulation during the evolution of multicellularity.</title>
        <authorList>
            <person name="Hanschen E.R."/>
            <person name="Marriage T.N."/>
            <person name="Ferris P.J."/>
            <person name="Hamaji T."/>
            <person name="Toyoda A."/>
            <person name="Fujiyama A."/>
            <person name="Neme R."/>
            <person name="Noguchi H."/>
            <person name="Minakuchi Y."/>
            <person name="Suzuki M."/>
            <person name="Kawai-Toyooka H."/>
            <person name="Smith D.R."/>
            <person name="Sparks H."/>
            <person name="Anderson J."/>
            <person name="Bakaric R."/>
            <person name="Luria V."/>
            <person name="Karger A."/>
            <person name="Kirschner M.W."/>
            <person name="Durand P.M."/>
            <person name="Michod R.E."/>
            <person name="Nozaki H."/>
            <person name="Olson B.J."/>
        </authorList>
    </citation>
    <scope>NUCLEOTIDE SEQUENCE [LARGE SCALE GENOMIC DNA]</scope>
    <source>
        <strain evidence="4">NIES-2863</strain>
    </source>
</reference>
<dbReference type="STRING" id="33097.A0A150GHU8"/>
<accession>A0A150GHU8</accession>
<dbReference type="Proteomes" id="UP000075714">
    <property type="component" value="Unassembled WGS sequence"/>
</dbReference>
<feature type="region of interest" description="Disordered" evidence="1">
    <location>
        <begin position="83"/>
        <end position="149"/>
    </location>
</feature>
<evidence type="ECO:0000313" key="3">
    <source>
        <dbReference type="EMBL" id="KXZ49363.1"/>
    </source>
</evidence>
<feature type="transmembrane region" description="Helical" evidence="2">
    <location>
        <begin position="355"/>
        <end position="383"/>
    </location>
</feature>
<dbReference type="EMBL" id="LSYV01000023">
    <property type="protein sequence ID" value="KXZ49363.1"/>
    <property type="molecule type" value="Genomic_DNA"/>
</dbReference>
<evidence type="ECO:0008006" key="5">
    <source>
        <dbReference type="Google" id="ProtNLM"/>
    </source>
</evidence>
<comment type="caution">
    <text evidence="3">The sequence shown here is derived from an EMBL/GenBank/DDBJ whole genome shotgun (WGS) entry which is preliminary data.</text>
</comment>
<feature type="compositionally biased region" description="Pro residues" evidence="1">
    <location>
        <begin position="110"/>
        <end position="122"/>
    </location>
</feature>
<organism evidence="3 4">
    <name type="scientific">Gonium pectorale</name>
    <name type="common">Green alga</name>
    <dbReference type="NCBI Taxonomy" id="33097"/>
    <lineage>
        <taxon>Eukaryota</taxon>
        <taxon>Viridiplantae</taxon>
        <taxon>Chlorophyta</taxon>
        <taxon>core chlorophytes</taxon>
        <taxon>Chlorophyceae</taxon>
        <taxon>CS clade</taxon>
        <taxon>Chlamydomonadales</taxon>
        <taxon>Volvocaceae</taxon>
        <taxon>Gonium</taxon>
    </lineage>
</organism>
<dbReference type="OrthoDB" id="550390at2759"/>
<evidence type="ECO:0000256" key="2">
    <source>
        <dbReference type="SAM" id="Phobius"/>
    </source>
</evidence>
<feature type="transmembrane region" description="Helical" evidence="2">
    <location>
        <begin position="390"/>
        <end position="415"/>
    </location>
</feature>
<gene>
    <name evidence="3" type="ORF">GPECTOR_22g957</name>
</gene>
<keyword evidence="2" id="KW-0472">Membrane</keyword>
<proteinExistence type="predicted"/>
<evidence type="ECO:0000313" key="4">
    <source>
        <dbReference type="Proteomes" id="UP000075714"/>
    </source>
</evidence>
<keyword evidence="2" id="KW-1133">Transmembrane helix</keyword>